<comment type="caution">
    <text evidence="2">The sequence shown here is derived from an EMBL/GenBank/DDBJ whole genome shotgun (WGS) entry which is preliminary data.</text>
</comment>
<evidence type="ECO:0000256" key="1">
    <source>
        <dbReference type="SAM" id="SignalP"/>
    </source>
</evidence>
<gene>
    <name evidence="2" type="ORF">MEUPH1_LOCUS18096</name>
</gene>
<sequence>MILCMLFFCLLGESMAADNTSAATGNSISSTSIMCYFQGNMMDSSTELISLDPKEIPCECEIIIYSRFSINKLSVIDVDKTFLKSVTDLNKPVVVTITREDAYNDWGVTLGPDGNAKEVKVLCDFAKATKIAGYLLEGLTPECLYRPFNDKVAQYIIPYIKQLSECCPGIIIGVAVDAHGSSIKNPCMFNFEAMNDFVTFYEITTYLLNRCKPSLYNGVTPITKVEHGAKYLYGMVTIFNVFC</sequence>
<keyword evidence="1" id="KW-0732">Signal</keyword>
<evidence type="ECO:0000313" key="2">
    <source>
        <dbReference type="EMBL" id="CAI6363097.1"/>
    </source>
</evidence>
<protein>
    <submittedName>
        <fullName evidence="2">Uncharacterized protein</fullName>
    </submittedName>
</protein>
<keyword evidence="3" id="KW-1185">Reference proteome</keyword>
<reference evidence="2 3" key="1">
    <citation type="submission" date="2023-01" db="EMBL/GenBank/DDBJ databases">
        <authorList>
            <person name="Whitehead M."/>
        </authorList>
    </citation>
    <scope>NUCLEOTIDE SEQUENCE [LARGE SCALE GENOMIC DNA]</scope>
</reference>
<feature type="signal peptide" evidence="1">
    <location>
        <begin position="1"/>
        <end position="16"/>
    </location>
</feature>
<proteinExistence type="predicted"/>
<dbReference type="AlphaFoldDB" id="A0AAV0X4N7"/>
<feature type="chain" id="PRO_5043337018" evidence="1">
    <location>
        <begin position="17"/>
        <end position="243"/>
    </location>
</feature>
<name>A0AAV0X4N7_9HEMI</name>
<dbReference type="EMBL" id="CARXXK010000003">
    <property type="protein sequence ID" value="CAI6363097.1"/>
    <property type="molecule type" value="Genomic_DNA"/>
</dbReference>
<organism evidence="2 3">
    <name type="scientific">Macrosiphum euphorbiae</name>
    <name type="common">potato aphid</name>
    <dbReference type="NCBI Taxonomy" id="13131"/>
    <lineage>
        <taxon>Eukaryota</taxon>
        <taxon>Metazoa</taxon>
        <taxon>Ecdysozoa</taxon>
        <taxon>Arthropoda</taxon>
        <taxon>Hexapoda</taxon>
        <taxon>Insecta</taxon>
        <taxon>Pterygota</taxon>
        <taxon>Neoptera</taxon>
        <taxon>Paraneoptera</taxon>
        <taxon>Hemiptera</taxon>
        <taxon>Sternorrhyncha</taxon>
        <taxon>Aphidomorpha</taxon>
        <taxon>Aphidoidea</taxon>
        <taxon>Aphididae</taxon>
        <taxon>Macrosiphini</taxon>
        <taxon>Macrosiphum</taxon>
    </lineage>
</organism>
<accession>A0AAV0X4N7</accession>
<evidence type="ECO:0000313" key="3">
    <source>
        <dbReference type="Proteomes" id="UP001160148"/>
    </source>
</evidence>
<dbReference type="Proteomes" id="UP001160148">
    <property type="component" value="Unassembled WGS sequence"/>
</dbReference>